<feature type="chain" id="PRO_5047359388" evidence="1">
    <location>
        <begin position="19"/>
        <end position="552"/>
    </location>
</feature>
<feature type="domain" description="Amidohydrolase 3" evidence="2">
    <location>
        <begin position="73"/>
        <end position="545"/>
    </location>
</feature>
<dbReference type="Gene3D" id="3.10.310.70">
    <property type="match status" value="1"/>
</dbReference>
<dbReference type="CDD" id="cd01300">
    <property type="entry name" value="YtcJ_like"/>
    <property type="match status" value="1"/>
</dbReference>
<evidence type="ECO:0000259" key="2">
    <source>
        <dbReference type="Pfam" id="PF07969"/>
    </source>
</evidence>
<sequence length="552" mass="60151">MLRFASLVSALFCSAAAAAPVVLSDIKGYGFDDNRQLQPFSVLVFDDESGKVIARGDAALTKKYATAKQQAGKGATVLPGLIDGHGHVLGLGQNLAQAELRGSSSEQEAVARVARFAAENKDAPWIIGRGWNQVLWPSKQFPSHASLDEAISDKPVYLKRIDAHAGWANSKALALAGISKDTLDPPGGEIVRDSKGNPTGVLIDNAMTLLEQHIPDADNAAKIRALQAAFKHLLALGITSVHDAGVDTDVVKLYQQLAAEHKLPLRIYPMLSARDPQLPAWLEAGIIDDPTDFLDIRSVKIYGDGALGSRGAALIEPYSDKPEQKGLLVTQPDQLTQIMQMTIDAGFQTNVHAIGDLANRLVLDRFEKLVPENKRAQSRHRIEHAQIVSPKDIPRFASLHVLPAMQAVHATSDKNMAGDRLGVARLRGAYAWRSFIDQGSIIVGGSDFPVELANVFHGLHASVTRQDHDNQPTGGWLPEQRLTLTEALRSFTVDAAYGAFQEHSMGTLMPGSWADFIMIDRDIFNIAPEQLWQVEVEQTYVNGKQRFKRGTE</sequence>
<proteinExistence type="predicted"/>
<evidence type="ECO:0000313" key="3">
    <source>
        <dbReference type="EMBL" id="GAA0547937.1"/>
    </source>
</evidence>
<dbReference type="PANTHER" id="PTHR22642">
    <property type="entry name" value="IMIDAZOLONEPROPIONASE"/>
    <property type="match status" value="1"/>
</dbReference>
<dbReference type="InterPro" id="IPR033932">
    <property type="entry name" value="YtcJ-like"/>
</dbReference>
<dbReference type="InterPro" id="IPR011059">
    <property type="entry name" value="Metal-dep_hydrolase_composite"/>
</dbReference>
<gene>
    <name evidence="3" type="ORF">GCM10009098_14430</name>
</gene>
<comment type="caution">
    <text evidence="3">The sequence shown here is derived from an EMBL/GenBank/DDBJ whole genome shotgun (WGS) entry which is preliminary data.</text>
</comment>
<dbReference type="Proteomes" id="UP001501169">
    <property type="component" value="Unassembled WGS sequence"/>
</dbReference>
<dbReference type="Gene3D" id="2.30.40.10">
    <property type="entry name" value="Urease, subunit C, domain 1"/>
    <property type="match status" value="1"/>
</dbReference>
<keyword evidence="1" id="KW-0732">Signal</keyword>
<organism evidence="3 4">
    <name type="scientific">Rheinheimera aquimaris</name>
    <dbReference type="NCBI Taxonomy" id="412437"/>
    <lineage>
        <taxon>Bacteria</taxon>
        <taxon>Pseudomonadati</taxon>
        <taxon>Pseudomonadota</taxon>
        <taxon>Gammaproteobacteria</taxon>
        <taxon>Chromatiales</taxon>
        <taxon>Chromatiaceae</taxon>
        <taxon>Rheinheimera</taxon>
    </lineage>
</organism>
<dbReference type="SUPFAM" id="SSF51338">
    <property type="entry name" value="Composite domain of metallo-dependent hydrolases"/>
    <property type="match status" value="1"/>
</dbReference>
<keyword evidence="4" id="KW-1185">Reference proteome</keyword>
<reference evidence="3 4" key="1">
    <citation type="journal article" date="2019" name="Int. J. Syst. Evol. Microbiol.">
        <title>The Global Catalogue of Microorganisms (GCM) 10K type strain sequencing project: providing services to taxonomists for standard genome sequencing and annotation.</title>
        <authorList>
            <consortium name="The Broad Institute Genomics Platform"/>
            <consortium name="The Broad Institute Genome Sequencing Center for Infectious Disease"/>
            <person name="Wu L."/>
            <person name="Ma J."/>
        </authorList>
    </citation>
    <scope>NUCLEOTIDE SEQUENCE [LARGE SCALE GENOMIC DNA]</scope>
    <source>
        <strain evidence="3 4">JCM 14331</strain>
    </source>
</reference>
<dbReference type="Gene3D" id="3.20.20.140">
    <property type="entry name" value="Metal-dependent hydrolases"/>
    <property type="match status" value="1"/>
</dbReference>
<dbReference type="SUPFAM" id="SSF51556">
    <property type="entry name" value="Metallo-dependent hydrolases"/>
    <property type="match status" value="1"/>
</dbReference>
<evidence type="ECO:0000256" key="1">
    <source>
        <dbReference type="SAM" id="SignalP"/>
    </source>
</evidence>
<dbReference type="InterPro" id="IPR013108">
    <property type="entry name" value="Amidohydro_3"/>
</dbReference>
<evidence type="ECO:0000313" key="4">
    <source>
        <dbReference type="Proteomes" id="UP001501169"/>
    </source>
</evidence>
<feature type="signal peptide" evidence="1">
    <location>
        <begin position="1"/>
        <end position="18"/>
    </location>
</feature>
<dbReference type="EMBL" id="BAAAEO010000002">
    <property type="protein sequence ID" value="GAA0547937.1"/>
    <property type="molecule type" value="Genomic_DNA"/>
</dbReference>
<dbReference type="RefSeq" id="WP_226766415.1">
    <property type="nucleotide sequence ID" value="NZ_BAAAEO010000002.1"/>
</dbReference>
<name>A0ABN1DN61_9GAMM</name>
<accession>A0ABN1DN61</accession>
<protein>
    <submittedName>
        <fullName evidence="3">Amidohydrolase</fullName>
    </submittedName>
</protein>
<dbReference type="Pfam" id="PF07969">
    <property type="entry name" value="Amidohydro_3"/>
    <property type="match status" value="1"/>
</dbReference>
<dbReference type="PANTHER" id="PTHR22642:SF2">
    <property type="entry name" value="PROTEIN LONG AFTER FAR-RED 3"/>
    <property type="match status" value="1"/>
</dbReference>
<dbReference type="InterPro" id="IPR032466">
    <property type="entry name" value="Metal_Hydrolase"/>
</dbReference>